<dbReference type="Proteomes" id="UP000214588">
    <property type="component" value="Unassembled WGS sequence"/>
</dbReference>
<evidence type="ECO:0008006" key="3">
    <source>
        <dbReference type="Google" id="ProtNLM"/>
    </source>
</evidence>
<sequence>MFNNIKELVKKLEIVVVDAGYKTPTITNFLLEEDVHLVMPYKRPQTPNGYFRIIGYDDISKGTRYCTQDH</sequence>
<evidence type="ECO:0000313" key="1">
    <source>
        <dbReference type="EMBL" id="OWZ83671.1"/>
    </source>
</evidence>
<evidence type="ECO:0000313" key="2">
    <source>
        <dbReference type="Proteomes" id="UP000214588"/>
    </source>
</evidence>
<organism evidence="1 2">
    <name type="scientific">Natranaerobius trueperi</name>
    <dbReference type="NCBI Taxonomy" id="759412"/>
    <lineage>
        <taxon>Bacteria</taxon>
        <taxon>Bacillati</taxon>
        <taxon>Bacillota</taxon>
        <taxon>Clostridia</taxon>
        <taxon>Natranaerobiales</taxon>
        <taxon>Natranaerobiaceae</taxon>
        <taxon>Natranaerobius</taxon>
    </lineage>
</organism>
<dbReference type="EMBL" id="NIQC01000014">
    <property type="protein sequence ID" value="OWZ83671.1"/>
    <property type="molecule type" value="Genomic_DNA"/>
</dbReference>
<proteinExistence type="predicted"/>
<reference evidence="1 2" key="1">
    <citation type="submission" date="2017-06" db="EMBL/GenBank/DDBJ databases">
        <title>Draft Genome Sequence of Natranaerobius trueperi halophilic, alkalithermophilic bacteria from soda lakes.</title>
        <authorList>
            <person name="Zhao B."/>
        </authorList>
    </citation>
    <scope>NUCLEOTIDE SEQUENCE [LARGE SCALE GENOMIC DNA]</scope>
    <source>
        <strain evidence="1 2">DSM 18760</strain>
    </source>
</reference>
<keyword evidence="2" id="KW-1185">Reference proteome</keyword>
<protein>
    <recommendedName>
        <fullName evidence="3">Transposase IS4-like domain-containing protein</fullName>
    </recommendedName>
</protein>
<comment type="caution">
    <text evidence="1">The sequence shown here is derived from an EMBL/GenBank/DDBJ whole genome shotgun (WGS) entry which is preliminary data.</text>
</comment>
<gene>
    <name evidence="1" type="ORF">CDO51_07570</name>
</gene>
<name>A0A226BXN3_9FIRM</name>
<accession>A0A226BXN3</accession>
<dbReference type="AlphaFoldDB" id="A0A226BXN3"/>